<evidence type="ECO:0000313" key="3">
    <source>
        <dbReference type="Proteomes" id="UP000325081"/>
    </source>
</evidence>
<evidence type="ECO:0000256" key="1">
    <source>
        <dbReference type="SAM" id="MobiDB-lite"/>
    </source>
</evidence>
<dbReference type="Proteomes" id="UP000325081">
    <property type="component" value="Unassembled WGS sequence"/>
</dbReference>
<dbReference type="EMBL" id="BKCP01013625">
    <property type="protein sequence ID" value="GER57820.1"/>
    <property type="molecule type" value="Genomic_DNA"/>
</dbReference>
<sequence>MFRTKKKVFKVVDDISVMTGICSNFCYGGRRRSRYISADDGQTRVQQGQTRVQQGHNRPTPSWAAAAPSQPKGLHPGGTSITEPKLQICIRAESPLPNRTVHYGGRTEAPQTGHHITSGLKAEPKVTNLNRDERIPIRYVGIYEWRTAQNLSQATRSRQISRVPTSVNI</sequence>
<proteinExistence type="predicted"/>
<organism evidence="2 3">
    <name type="scientific">Striga asiatica</name>
    <name type="common">Asiatic witchweed</name>
    <name type="synonym">Buchnera asiatica</name>
    <dbReference type="NCBI Taxonomy" id="4170"/>
    <lineage>
        <taxon>Eukaryota</taxon>
        <taxon>Viridiplantae</taxon>
        <taxon>Streptophyta</taxon>
        <taxon>Embryophyta</taxon>
        <taxon>Tracheophyta</taxon>
        <taxon>Spermatophyta</taxon>
        <taxon>Magnoliopsida</taxon>
        <taxon>eudicotyledons</taxon>
        <taxon>Gunneridae</taxon>
        <taxon>Pentapetalae</taxon>
        <taxon>asterids</taxon>
        <taxon>lamiids</taxon>
        <taxon>Lamiales</taxon>
        <taxon>Orobanchaceae</taxon>
        <taxon>Buchnereae</taxon>
        <taxon>Striga</taxon>
    </lineage>
</organism>
<accession>A0A5A7RL61</accession>
<protein>
    <submittedName>
        <fullName evidence="2">Glutamate-gated chloride channel subunit beta</fullName>
    </submittedName>
</protein>
<dbReference type="AlphaFoldDB" id="A0A5A7RL61"/>
<name>A0A5A7RL61_STRAF</name>
<reference evidence="3" key="1">
    <citation type="journal article" date="2019" name="Curr. Biol.">
        <title>Genome Sequence of Striga asiatica Provides Insight into the Evolution of Plant Parasitism.</title>
        <authorList>
            <person name="Yoshida S."/>
            <person name="Kim S."/>
            <person name="Wafula E.K."/>
            <person name="Tanskanen J."/>
            <person name="Kim Y.M."/>
            <person name="Honaas L."/>
            <person name="Yang Z."/>
            <person name="Spallek T."/>
            <person name="Conn C.E."/>
            <person name="Ichihashi Y."/>
            <person name="Cheong K."/>
            <person name="Cui S."/>
            <person name="Der J.P."/>
            <person name="Gundlach H."/>
            <person name="Jiao Y."/>
            <person name="Hori C."/>
            <person name="Ishida J.K."/>
            <person name="Kasahara H."/>
            <person name="Kiba T."/>
            <person name="Kim M.S."/>
            <person name="Koo N."/>
            <person name="Laohavisit A."/>
            <person name="Lee Y.H."/>
            <person name="Lumba S."/>
            <person name="McCourt P."/>
            <person name="Mortimer J.C."/>
            <person name="Mutuku J.M."/>
            <person name="Nomura T."/>
            <person name="Sasaki-Sekimoto Y."/>
            <person name="Seto Y."/>
            <person name="Wang Y."/>
            <person name="Wakatake T."/>
            <person name="Sakakibara H."/>
            <person name="Demura T."/>
            <person name="Yamaguchi S."/>
            <person name="Yoneyama K."/>
            <person name="Manabe R.I."/>
            <person name="Nelson D.C."/>
            <person name="Schulman A.H."/>
            <person name="Timko M.P."/>
            <person name="dePamphilis C.W."/>
            <person name="Choi D."/>
            <person name="Shirasu K."/>
        </authorList>
    </citation>
    <scope>NUCLEOTIDE SEQUENCE [LARGE SCALE GENOMIC DNA]</scope>
    <source>
        <strain evidence="3">cv. UVA1</strain>
    </source>
</reference>
<keyword evidence="3" id="KW-1185">Reference proteome</keyword>
<evidence type="ECO:0000313" key="2">
    <source>
        <dbReference type="EMBL" id="GER57820.1"/>
    </source>
</evidence>
<feature type="region of interest" description="Disordered" evidence="1">
    <location>
        <begin position="38"/>
        <end position="81"/>
    </location>
</feature>
<comment type="caution">
    <text evidence="2">The sequence shown here is derived from an EMBL/GenBank/DDBJ whole genome shotgun (WGS) entry which is preliminary data.</text>
</comment>
<feature type="compositionally biased region" description="Low complexity" evidence="1">
    <location>
        <begin position="39"/>
        <end position="54"/>
    </location>
</feature>
<gene>
    <name evidence="2" type="ORF">STAS_35651</name>
</gene>